<organism evidence="1 2">
    <name type="scientific">Rhodococcus chondri</name>
    <dbReference type="NCBI Taxonomy" id="3065941"/>
    <lineage>
        <taxon>Bacteria</taxon>
        <taxon>Bacillati</taxon>
        <taxon>Actinomycetota</taxon>
        <taxon>Actinomycetes</taxon>
        <taxon>Mycobacteriales</taxon>
        <taxon>Nocardiaceae</taxon>
        <taxon>Rhodococcus</taxon>
    </lineage>
</organism>
<protein>
    <submittedName>
        <fullName evidence="1">Uncharacterized protein</fullName>
    </submittedName>
</protein>
<dbReference type="Proteomes" id="UP001331936">
    <property type="component" value="Unassembled WGS sequence"/>
</dbReference>
<proteinExistence type="predicted"/>
<reference evidence="1 2" key="1">
    <citation type="submission" date="2023-08" db="EMBL/GenBank/DDBJ databases">
        <authorList>
            <person name="Girao M."/>
            <person name="Carvalho M.F."/>
        </authorList>
    </citation>
    <scope>NUCLEOTIDE SEQUENCE [LARGE SCALE GENOMIC DNA]</scope>
    <source>
        <strain evidence="1 2">CC-R104</strain>
    </source>
</reference>
<sequence length="252" mass="27262">MPSSLSVPRSARHIAEHWHALAEVQGSGQRFVPALTENLPHAARRWITHAVAINTPLARSVRLDMSGQIRLGSWRPFTAVQLLVPATGFIWAATAKIGPVPVSGYDRFTAGSGEMRWRVGGIVPVMSAHGRDVSDSAAGRLAGESTFVPTAFPLARWTGDENVASATWTVGGREDTVHLDIAENGALRRLWMQRWGNPGGGAFARYPFTVTVDAERTFGGITIASRIRAEWDTGDGSGGEFFRAEITDAHFC</sequence>
<accession>A0ABU7JLJ6</accession>
<dbReference type="EMBL" id="JAUZMZ010000006">
    <property type="protein sequence ID" value="MEE2030908.1"/>
    <property type="molecule type" value="Genomic_DNA"/>
</dbReference>
<dbReference type="Pfam" id="PF20181">
    <property type="entry name" value="DUF6544"/>
    <property type="match status" value="1"/>
</dbReference>
<gene>
    <name evidence="1" type="ORF">Q8814_02055</name>
</gene>
<keyword evidence="2" id="KW-1185">Reference proteome</keyword>
<dbReference type="InterPro" id="IPR046674">
    <property type="entry name" value="DUF6544"/>
</dbReference>
<evidence type="ECO:0000313" key="2">
    <source>
        <dbReference type="Proteomes" id="UP001331936"/>
    </source>
</evidence>
<comment type="caution">
    <text evidence="1">The sequence shown here is derived from an EMBL/GenBank/DDBJ whole genome shotgun (WGS) entry which is preliminary data.</text>
</comment>
<dbReference type="RefSeq" id="WP_330150330.1">
    <property type="nucleotide sequence ID" value="NZ_JAUZMZ010000006.1"/>
</dbReference>
<name>A0ABU7JLJ6_9NOCA</name>
<evidence type="ECO:0000313" key="1">
    <source>
        <dbReference type="EMBL" id="MEE2030908.1"/>
    </source>
</evidence>